<evidence type="ECO:0000256" key="4">
    <source>
        <dbReference type="ARBA" id="ARBA00022475"/>
    </source>
</evidence>
<evidence type="ECO:0000256" key="3">
    <source>
        <dbReference type="ARBA" id="ARBA00022448"/>
    </source>
</evidence>
<keyword evidence="5" id="KW-0349">Heme</keyword>
<dbReference type="GO" id="GO:0020037">
    <property type="term" value="F:heme binding"/>
    <property type="evidence" value="ECO:0007669"/>
    <property type="project" value="TreeGrafter"/>
</dbReference>
<reference evidence="15 16" key="1">
    <citation type="submission" date="2020-08" db="EMBL/GenBank/DDBJ databases">
        <title>Genomic Encyclopedia of Type Strains, Phase IV (KMG-IV): sequencing the most valuable type-strain genomes for metagenomic binning, comparative biology and taxonomic classification.</title>
        <authorList>
            <person name="Goeker M."/>
        </authorList>
    </citation>
    <scope>NUCLEOTIDE SEQUENCE [LARGE SCALE GENOMIC DNA]</scope>
    <source>
        <strain evidence="15 16">DSM 15743</strain>
    </source>
</reference>
<evidence type="ECO:0000256" key="11">
    <source>
        <dbReference type="ARBA" id="ARBA00023136"/>
    </source>
</evidence>
<evidence type="ECO:0000259" key="14">
    <source>
        <dbReference type="Pfam" id="PF01292"/>
    </source>
</evidence>
<comment type="cofactor">
    <cofactor evidence="1">
        <name>heme b</name>
        <dbReference type="ChEBI" id="CHEBI:60344"/>
    </cofactor>
</comment>
<evidence type="ECO:0000256" key="6">
    <source>
        <dbReference type="ARBA" id="ARBA00022692"/>
    </source>
</evidence>
<protein>
    <submittedName>
        <fullName evidence="15">Cytochrome b561</fullName>
    </submittedName>
</protein>
<dbReference type="InterPro" id="IPR011577">
    <property type="entry name" value="Cyt_b561_bac/Ni-Hgenase"/>
</dbReference>
<evidence type="ECO:0000313" key="16">
    <source>
        <dbReference type="Proteomes" id="UP000519439"/>
    </source>
</evidence>
<evidence type="ECO:0000256" key="13">
    <source>
        <dbReference type="SAM" id="Phobius"/>
    </source>
</evidence>
<comment type="similarity">
    <text evidence="12">Belongs to the cytochrome b561 family.</text>
</comment>
<evidence type="ECO:0000256" key="10">
    <source>
        <dbReference type="ARBA" id="ARBA00023004"/>
    </source>
</evidence>
<name>A0A7W6IDF7_9HYPH</name>
<accession>A0A7W6IDF7</accession>
<evidence type="ECO:0000256" key="7">
    <source>
        <dbReference type="ARBA" id="ARBA00022723"/>
    </source>
</evidence>
<keyword evidence="9 13" id="KW-1133">Transmembrane helix</keyword>
<evidence type="ECO:0000256" key="1">
    <source>
        <dbReference type="ARBA" id="ARBA00001970"/>
    </source>
</evidence>
<dbReference type="GO" id="GO:0046872">
    <property type="term" value="F:metal ion binding"/>
    <property type="evidence" value="ECO:0007669"/>
    <property type="project" value="UniProtKB-KW"/>
</dbReference>
<comment type="caution">
    <text evidence="15">The sequence shown here is derived from an EMBL/GenBank/DDBJ whole genome shotgun (WGS) entry which is preliminary data.</text>
</comment>
<dbReference type="GO" id="GO:0009055">
    <property type="term" value="F:electron transfer activity"/>
    <property type="evidence" value="ECO:0007669"/>
    <property type="project" value="InterPro"/>
</dbReference>
<keyword evidence="10" id="KW-0408">Iron</keyword>
<dbReference type="RefSeq" id="WP_027314428.1">
    <property type="nucleotide sequence ID" value="NZ_JACIDC010000001.1"/>
</dbReference>
<feature type="transmembrane region" description="Helical" evidence="13">
    <location>
        <begin position="78"/>
        <end position="99"/>
    </location>
</feature>
<dbReference type="InterPro" id="IPR016174">
    <property type="entry name" value="Di-haem_cyt_TM"/>
</dbReference>
<dbReference type="GO" id="GO:0005886">
    <property type="term" value="C:plasma membrane"/>
    <property type="evidence" value="ECO:0007669"/>
    <property type="project" value="UniProtKB-SubCell"/>
</dbReference>
<proteinExistence type="inferred from homology"/>
<feature type="transmembrane region" description="Helical" evidence="13">
    <location>
        <begin position="38"/>
        <end position="57"/>
    </location>
</feature>
<sequence>MTRYPRVLIVLHWLMALLILAAWFTGEGGRSVRENPPLLHFLLGLAVLTLVLPRLVLRLALGAPAPTATSPLLRRAAGLGHGVLYAFMIGLPLTGWYAASRMGVPVNVFGYTLPSLTAAVQGSPGLIAELHETGGTLILILAGLHAAIAVWHQVVLRDGTLRRMSLSAG</sequence>
<comment type="subcellular location">
    <subcellularLocation>
        <location evidence="2">Cell membrane</location>
        <topology evidence="2">Multi-pass membrane protein</topology>
    </subcellularLocation>
</comment>
<dbReference type="Proteomes" id="UP000519439">
    <property type="component" value="Unassembled WGS sequence"/>
</dbReference>
<keyword evidence="11 13" id="KW-0472">Membrane</keyword>
<keyword evidence="6 13" id="KW-0812">Transmembrane</keyword>
<evidence type="ECO:0000256" key="5">
    <source>
        <dbReference type="ARBA" id="ARBA00022617"/>
    </source>
</evidence>
<evidence type="ECO:0000313" key="15">
    <source>
        <dbReference type="EMBL" id="MBB4038804.1"/>
    </source>
</evidence>
<dbReference type="SUPFAM" id="SSF81342">
    <property type="entry name" value="Transmembrane di-heme cytochromes"/>
    <property type="match status" value="1"/>
</dbReference>
<feature type="transmembrane region" description="Helical" evidence="13">
    <location>
        <begin position="136"/>
        <end position="156"/>
    </location>
</feature>
<evidence type="ECO:0000256" key="9">
    <source>
        <dbReference type="ARBA" id="ARBA00022989"/>
    </source>
</evidence>
<evidence type="ECO:0000256" key="8">
    <source>
        <dbReference type="ARBA" id="ARBA00022982"/>
    </source>
</evidence>
<feature type="transmembrane region" description="Helical" evidence="13">
    <location>
        <begin position="7"/>
        <end position="26"/>
    </location>
</feature>
<keyword evidence="16" id="KW-1185">Reference proteome</keyword>
<dbReference type="AlphaFoldDB" id="A0A7W6IDF7"/>
<keyword evidence="4" id="KW-1003">Cell membrane</keyword>
<feature type="domain" description="Cytochrome b561 bacterial/Ni-hydrogenase" evidence="14">
    <location>
        <begin position="3"/>
        <end position="164"/>
    </location>
</feature>
<dbReference type="PANTHER" id="PTHR30529">
    <property type="entry name" value="CYTOCHROME B561"/>
    <property type="match status" value="1"/>
</dbReference>
<dbReference type="GO" id="GO:0022904">
    <property type="term" value="P:respiratory electron transport chain"/>
    <property type="evidence" value="ECO:0007669"/>
    <property type="project" value="InterPro"/>
</dbReference>
<gene>
    <name evidence="15" type="ORF">GGR34_000433</name>
</gene>
<dbReference type="PANTHER" id="PTHR30529:SF1">
    <property type="entry name" value="CYTOCHROME B561 HOMOLOG 2"/>
    <property type="match status" value="1"/>
</dbReference>
<keyword evidence="3" id="KW-0813">Transport</keyword>
<dbReference type="Pfam" id="PF01292">
    <property type="entry name" value="Ni_hydr_CYTB"/>
    <property type="match status" value="1"/>
</dbReference>
<keyword evidence="8" id="KW-0249">Electron transport</keyword>
<evidence type="ECO:0000256" key="2">
    <source>
        <dbReference type="ARBA" id="ARBA00004651"/>
    </source>
</evidence>
<keyword evidence="7" id="KW-0479">Metal-binding</keyword>
<dbReference type="EMBL" id="JACIDC010000001">
    <property type="protein sequence ID" value="MBB4038804.1"/>
    <property type="molecule type" value="Genomic_DNA"/>
</dbReference>
<evidence type="ECO:0000256" key="12">
    <source>
        <dbReference type="ARBA" id="ARBA00037975"/>
    </source>
</evidence>
<dbReference type="InterPro" id="IPR052168">
    <property type="entry name" value="Cytochrome_b561_oxidase"/>
</dbReference>
<organism evidence="15 16">
    <name type="scientific">Microvirga flocculans</name>
    <dbReference type="NCBI Taxonomy" id="217168"/>
    <lineage>
        <taxon>Bacteria</taxon>
        <taxon>Pseudomonadati</taxon>
        <taxon>Pseudomonadota</taxon>
        <taxon>Alphaproteobacteria</taxon>
        <taxon>Hyphomicrobiales</taxon>
        <taxon>Methylobacteriaceae</taxon>
        <taxon>Microvirga</taxon>
    </lineage>
</organism>